<protein>
    <submittedName>
        <fullName evidence="1">Protein DsrB</fullName>
    </submittedName>
</protein>
<dbReference type="EMBL" id="UFQR01000005">
    <property type="protein sequence ID" value="SSW95519.1"/>
    <property type="molecule type" value="Genomic_DNA"/>
</dbReference>
<organism evidence="1">
    <name type="scientific">Arsenophonus endosymbiont of Trialeurodes vaporariorum</name>
    <dbReference type="NCBI Taxonomy" id="235567"/>
    <lineage>
        <taxon>Bacteria</taxon>
        <taxon>Pseudomonadati</taxon>
        <taxon>Pseudomonadota</taxon>
        <taxon>Gammaproteobacteria</taxon>
        <taxon>Enterobacterales</taxon>
        <taxon>Morganellaceae</taxon>
        <taxon>Arsenophonus</taxon>
    </lineage>
</organism>
<gene>
    <name evidence="1" type="primary">dsrB</name>
    <name evidence="1" type="ORF">ARTV_1463</name>
</gene>
<name>A0A3B0MHN6_9GAMM</name>
<evidence type="ECO:0000313" key="1">
    <source>
        <dbReference type="EMBL" id="SSW95519.1"/>
    </source>
</evidence>
<proteinExistence type="predicted"/>
<dbReference type="AlphaFoldDB" id="A0A3B0MHN6"/>
<sequence>MKINDSVLVKTDGEQMREGIIRLIEPFNEGIMYLIELPEYPTGIWFFNENTAGAGIYVIPKESD</sequence>
<dbReference type="NCBIfam" id="NF007981">
    <property type="entry name" value="PRK10708.1"/>
    <property type="match status" value="1"/>
</dbReference>
<dbReference type="Pfam" id="PF10781">
    <property type="entry name" value="DSRB"/>
    <property type="match status" value="1"/>
</dbReference>
<dbReference type="InterPro" id="IPR019717">
    <property type="entry name" value="Dextransucrase_DSRB"/>
</dbReference>
<reference evidence="1" key="1">
    <citation type="submission" date="2018-04" db="EMBL/GenBank/DDBJ databases">
        <authorList>
            <person name="Go L.Y."/>
            <person name="Mitchell J.A."/>
        </authorList>
    </citation>
    <scope>NUCLEOTIDE SEQUENCE</scope>
    <source>
        <strain evidence="1">ARTV</strain>
    </source>
</reference>
<accession>A0A3B0MHN6</accession>